<keyword evidence="1" id="KW-0472">Membrane</keyword>
<dbReference type="Proteomes" id="UP000003874">
    <property type="component" value="Unassembled WGS sequence"/>
</dbReference>
<dbReference type="HOGENOM" id="CLU_2289028_0_0_10"/>
<evidence type="ECO:0000256" key="1">
    <source>
        <dbReference type="SAM" id="Phobius"/>
    </source>
</evidence>
<keyword evidence="3" id="KW-1185">Reference proteome</keyword>
<evidence type="ECO:0000313" key="3">
    <source>
        <dbReference type="Proteomes" id="UP000003874"/>
    </source>
</evidence>
<keyword evidence="1" id="KW-0812">Transmembrane</keyword>
<organism evidence="2 3">
    <name type="scientific">Segatella salivae DSM 15606</name>
    <dbReference type="NCBI Taxonomy" id="888832"/>
    <lineage>
        <taxon>Bacteria</taxon>
        <taxon>Pseudomonadati</taxon>
        <taxon>Bacteroidota</taxon>
        <taxon>Bacteroidia</taxon>
        <taxon>Bacteroidales</taxon>
        <taxon>Prevotellaceae</taxon>
        <taxon>Segatella</taxon>
    </lineage>
</organism>
<dbReference type="EMBL" id="AEQO01000062">
    <property type="protein sequence ID" value="EFV05283.1"/>
    <property type="molecule type" value="Genomic_DNA"/>
</dbReference>
<comment type="caution">
    <text evidence="2">The sequence shown here is derived from an EMBL/GenBank/DDBJ whole genome shotgun (WGS) entry which is preliminary data.</text>
</comment>
<keyword evidence="1" id="KW-1133">Transmembrane helix</keyword>
<evidence type="ECO:0000313" key="2">
    <source>
        <dbReference type="EMBL" id="EFV05283.1"/>
    </source>
</evidence>
<protein>
    <submittedName>
        <fullName evidence="2">Uncharacterized protein</fullName>
    </submittedName>
</protein>
<name>E6MM25_9BACT</name>
<dbReference type="AlphaFoldDB" id="E6MM25"/>
<feature type="transmembrane region" description="Helical" evidence="1">
    <location>
        <begin position="56"/>
        <end position="74"/>
    </location>
</feature>
<sequence length="101" mass="12297">MRNELREARKQFHQLKNKRKEEKVNNKNQCRQCIRKKGCQKPNYPQEVNDIQQSSYFLLFNLFPFPTFSFFYYLCIRNYSVIINGLLIDIRTTKDLIDKNL</sequence>
<proteinExistence type="predicted"/>
<dbReference type="STRING" id="888832.HMPREF9420_0542"/>
<reference evidence="2 3" key="1">
    <citation type="submission" date="2010-12" db="EMBL/GenBank/DDBJ databases">
        <authorList>
            <person name="Muzny D."/>
            <person name="Qin X."/>
            <person name="Deng J."/>
            <person name="Jiang H."/>
            <person name="Liu Y."/>
            <person name="Qu J."/>
            <person name="Song X.-Z."/>
            <person name="Zhang L."/>
            <person name="Thornton R."/>
            <person name="Coyle M."/>
            <person name="Francisco L."/>
            <person name="Jackson L."/>
            <person name="Javaid M."/>
            <person name="Korchina V."/>
            <person name="Kovar C."/>
            <person name="Mata R."/>
            <person name="Mathew T."/>
            <person name="Ngo R."/>
            <person name="Nguyen L."/>
            <person name="Nguyen N."/>
            <person name="Okwuonu G."/>
            <person name="Ongeri F."/>
            <person name="Pham C."/>
            <person name="Simmons D."/>
            <person name="Wilczek-Boney K."/>
            <person name="Hale W."/>
            <person name="Jakkamsetti A."/>
            <person name="Pham P."/>
            <person name="Ruth R."/>
            <person name="San Lucas F."/>
            <person name="Warren J."/>
            <person name="Zhang J."/>
            <person name="Zhao Z."/>
            <person name="Zhou C."/>
            <person name="Zhu D."/>
            <person name="Lee S."/>
            <person name="Bess C."/>
            <person name="Blankenburg K."/>
            <person name="Forbes L."/>
            <person name="Fu Q."/>
            <person name="Gubbala S."/>
            <person name="Hirani K."/>
            <person name="Jayaseelan J.C."/>
            <person name="Lara F."/>
            <person name="Munidasa M."/>
            <person name="Palculict T."/>
            <person name="Patil S."/>
            <person name="Pu L.-L."/>
            <person name="Saada N."/>
            <person name="Tang L."/>
            <person name="Weissenberger G."/>
            <person name="Zhu Y."/>
            <person name="Hemphill L."/>
            <person name="Shang Y."/>
            <person name="Youmans B."/>
            <person name="Ayvaz T."/>
            <person name="Ross M."/>
            <person name="Santibanez J."/>
            <person name="Aqrawi P."/>
            <person name="Gross S."/>
            <person name="Joshi V."/>
            <person name="Fowler G."/>
            <person name="Nazareth L."/>
            <person name="Reid J."/>
            <person name="Worley K."/>
            <person name="Petrosino J."/>
            <person name="Highlander S."/>
            <person name="Gibbs R."/>
        </authorList>
    </citation>
    <scope>NUCLEOTIDE SEQUENCE [LARGE SCALE GENOMIC DNA]</scope>
    <source>
        <strain evidence="2 3">DSM 15606</strain>
    </source>
</reference>
<gene>
    <name evidence="2" type="ORF">HMPREF9420_0542</name>
</gene>
<accession>E6MM25</accession>